<keyword evidence="3" id="KW-1185">Reference proteome</keyword>
<name>A0ABR1VZ42_9PEZI</name>
<dbReference type="EMBL" id="JAQQWL010000004">
    <property type="protein sequence ID" value="KAK8076482.1"/>
    <property type="molecule type" value="Genomic_DNA"/>
</dbReference>
<gene>
    <name evidence="2" type="ORF">PG994_003754</name>
</gene>
<comment type="caution">
    <text evidence="2">The sequence shown here is derived from an EMBL/GenBank/DDBJ whole genome shotgun (WGS) entry which is preliminary data.</text>
</comment>
<proteinExistence type="predicted"/>
<evidence type="ECO:0000313" key="3">
    <source>
        <dbReference type="Proteomes" id="UP001480595"/>
    </source>
</evidence>
<dbReference type="GeneID" id="92088226"/>
<feature type="region of interest" description="Disordered" evidence="1">
    <location>
        <begin position="240"/>
        <end position="259"/>
    </location>
</feature>
<evidence type="ECO:0000256" key="1">
    <source>
        <dbReference type="SAM" id="MobiDB-lite"/>
    </source>
</evidence>
<dbReference type="RefSeq" id="XP_066719441.1">
    <property type="nucleotide sequence ID" value="XM_066855163.1"/>
</dbReference>
<feature type="region of interest" description="Disordered" evidence="1">
    <location>
        <begin position="381"/>
        <end position="404"/>
    </location>
</feature>
<sequence length="404" mass="43477">MSAMKALPLRRPSAFRPSGLTRCLQRTDSLEAIIPSIQHHAVTSPGIRSLSSTAPRQDKSRRIAVPRRKTAATFDVPQFTQDDVPPELVLEHMLSHPATPAYLSGMTGAQCRSLLSEYATRTLQLAEPVRDFQQVFQALLKRGGGSGVNSTPESPEAGEVAAKTRALHAVLHSIAGMLVQGPPGPVYNLVLHILHTLCKRDYAPSVLTVARLALVARKVDQPQFAPAVDRFERLVKSLTAYRPSSPSSPPKAKKGGKCGPVADTTAVGIDEEEEASIRANAFTLKGLMVAASNKDRYKPSPEGYREALKYLEAAVGGSPEKLRSSSSSSDSSSTASSPFDWQIPCMVEMGHCYAALGATNKAHAAWKFAAEELDDKDATALYAIHAPPTRRSGARGAPHESRRQ</sequence>
<organism evidence="2 3">
    <name type="scientific">Apiospora phragmitis</name>
    <dbReference type="NCBI Taxonomy" id="2905665"/>
    <lineage>
        <taxon>Eukaryota</taxon>
        <taxon>Fungi</taxon>
        <taxon>Dikarya</taxon>
        <taxon>Ascomycota</taxon>
        <taxon>Pezizomycotina</taxon>
        <taxon>Sordariomycetes</taxon>
        <taxon>Xylariomycetidae</taxon>
        <taxon>Amphisphaeriales</taxon>
        <taxon>Apiosporaceae</taxon>
        <taxon>Apiospora</taxon>
    </lineage>
</organism>
<accession>A0ABR1VZ42</accession>
<protein>
    <submittedName>
        <fullName evidence="2">Uncharacterized protein</fullName>
    </submittedName>
</protein>
<dbReference type="Proteomes" id="UP001480595">
    <property type="component" value="Unassembled WGS sequence"/>
</dbReference>
<evidence type="ECO:0000313" key="2">
    <source>
        <dbReference type="EMBL" id="KAK8076482.1"/>
    </source>
</evidence>
<reference evidence="2 3" key="1">
    <citation type="submission" date="2023-01" db="EMBL/GenBank/DDBJ databases">
        <title>Analysis of 21 Apiospora genomes using comparative genomics revels a genus with tremendous synthesis potential of carbohydrate active enzymes and secondary metabolites.</title>
        <authorList>
            <person name="Sorensen T."/>
        </authorList>
    </citation>
    <scope>NUCLEOTIDE SEQUENCE [LARGE SCALE GENOMIC DNA]</scope>
    <source>
        <strain evidence="2 3">CBS 135458</strain>
    </source>
</reference>